<sequence length="137" mass="14911">MKTTAAILLLLLTTAAIVSLLGLASFASATWFGSGEHWQDKAKARWHVERACKGYDGNAGKFQGVFKPGETRSLCVQHSGTQKLDFIIKNENQGASIDLGDDDCVLRLQNEINGCNEGGWNRVSGWYFSSDPNNGLC</sequence>
<dbReference type="InterPro" id="IPR054443">
    <property type="entry name" value="Y3-like_dom"/>
</dbReference>
<evidence type="ECO:0000259" key="1">
    <source>
        <dbReference type="Pfam" id="PF22803"/>
    </source>
</evidence>
<comment type="caution">
    <text evidence="2">The sequence shown here is derived from an EMBL/GenBank/DDBJ whole genome shotgun (WGS) entry which is preliminary data.</text>
</comment>
<gene>
    <name evidence="2" type="ORF">FALBO_12222</name>
</gene>
<dbReference type="Proteomes" id="UP000554235">
    <property type="component" value="Unassembled WGS sequence"/>
</dbReference>
<keyword evidence="3" id="KW-1185">Reference proteome</keyword>
<proteinExistence type="predicted"/>
<organism evidence="2 3">
    <name type="scientific">Fusarium albosuccineum</name>
    <dbReference type="NCBI Taxonomy" id="1237068"/>
    <lineage>
        <taxon>Eukaryota</taxon>
        <taxon>Fungi</taxon>
        <taxon>Dikarya</taxon>
        <taxon>Ascomycota</taxon>
        <taxon>Pezizomycotina</taxon>
        <taxon>Sordariomycetes</taxon>
        <taxon>Hypocreomycetidae</taxon>
        <taxon>Hypocreales</taxon>
        <taxon>Nectriaceae</taxon>
        <taxon>Fusarium</taxon>
        <taxon>Fusarium decemcellulare species complex</taxon>
    </lineage>
</organism>
<dbReference type="AlphaFoldDB" id="A0A8H4L298"/>
<reference evidence="2 3" key="1">
    <citation type="submission" date="2020-01" db="EMBL/GenBank/DDBJ databases">
        <title>Identification and distribution of gene clusters putatively required for synthesis of sphingolipid metabolism inhibitors in phylogenetically diverse species of the filamentous fungus Fusarium.</title>
        <authorList>
            <person name="Kim H.-S."/>
            <person name="Busman M."/>
            <person name="Brown D.W."/>
            <person name="Divon H."/>
            <person name="Uhlig S."/>
            <person name="Proctor R.H."/>
        </authorList>
    </citation>
    <scope>NUCLEOTIDE SEQUENCE [LARGE SCALE GENOMIC DNA]</scope>
    <source>
        <strain evidence="2 3">NRRL 20459</strain>
    </source>
</reference>
<name>A0A8H4L298_9HYPO</name>
<dbReference type="OrthoDB" id="4825549at2759"/>
<dbReference type="EMBL" id="JAADYS010001804">
    <property type="protein sequence ID" value="KAF4460986.1"/>
    <property type="molecule type" value="Genomic_DNA"/>
</dbReference>
<evidence type="ECO:0000313" key="3">
    <source>
        <dbReference type="Proteomes" id="UP000554235"/>
    </source>
</evidence>
<protein>
    <recommendedName>
        <fullName evidence="1">Glycan binding protein Y3-like domain-containing protein</fullName>
    </recommendedName>
</protein>
<evidence type="ECO:0000313" key="2">
    <source>
        <dbReference type="EMBL" id="KAF4460986.1"/>
    </source>
</evidence>
<accession>A0A8H4L298</accession>
<dbReference type="Pfam" id="PF22803">
    <property type="entry name" value="GBD_Y3"/>
    <property type="match status" value="1"/>
</dbReference>
<feature type="domain" description="Glycan binding protein Y3-like" evidence="1">
    <location>
        <begin position="64"/>
        <end position="137"/>
    </location>
</feature>